<gene>
    <name evidence="8" type="primary">rpoE_10</name>
    <name evidence="8" type="ORF">Aco03nite_061610</name>
</gene>
<dbReference type="InterPro" id="IPR013325">
    <property type="entry name" value="RNA_pol_sigma_r2"/>
</dbReference>
<comment type="caution">
    <text evidence="8">The sequence shown here is derived from an EMBL/GenBank/DDBJ whole genome shotgun (WGS) entry which is preliminary data.</text>
</comment>
<dbReference type="NCBIfam" id="TIGR02937">
    <property type="entry name" value="sigma70-ECF"/>
    <property type="match status" value="1"/>
</dbReference>
<comment type="similarity">
    <text evidence="1">Belongs to the sigma-70 factor family. ECF subfamily.</text>
</comment>
<dbReference type="InterPro" id="IPR013324">
    <property type="entry name" value="RNA_pol_sigma_r3/r4-like"/>
</dbReference>
<name>A0ABQ3XGX9_9ACTN</name>
<feature type="domain" description="RNA polymerase sigma-70 region 2" evidence="6">
    <location>
        <begin position="24"/>
        <end position="88"/>
    </location>
</feature>
<proteinExistence type="inferred from homology"/>
<evidence type="ECO:0000256" key="3">
    <source>
        <dbReference type="ARBA" id="ARBA00023082"/>
    </source>
</evidence>
<feature type="domain" description="RNA polymerase sigma factor 70 region 4 type 2" evidence="7">
    <location>
        <begin position="116"/>
        <end position="168"/>
    </location>
</feature>
<reference evidence="8 9" key="1">
    <citation type="submission" date="2021-01" db="EMBL/GenBank/DDBJ databases">
        <title>Whole genome shotgun sequence of Actinoplanes couchii NBRC 106145.</title>
        <authorList>
            <person name="Komaki H."/>
            <person name="Tamura T."/>
        </authorList>
    </citation>
    <scope>NUCLEOTIDE SEQUENCE [LARGE SCALE GENOMIC DNA]</scope>
    <source>
        <strain evidence="8 9">NBRC 106145</strain>
    </source>
</reference>
<dbReference type="Gene3D" id="1.10.10.10">
    <property type="entry name" value="Winged helix-like DNA-binding domain superfamily/Winged helix DNA-binding domain"/>
    <property type="match status" value="1"/>
</dbReference>
<dbReference type="SUPFAM" id="SSF88659">
    <property type="entry name" value="Sigma3 and sigma4 domains of RNA polymerase sigma factors"/>
    <property type="match status" value="1"/>
</dbReference>
<dbReference type="InterPro" id="IPR036388">
    <property type="entry name" value="WH-like_DNA-bd_sf"/>
</dbReference>
<protein>
    <submittedName>
        <fullName evidence="8">DNA-directed RNA polymerase sigma-70 factor</fullName>
    </submittedName>
</protein>
<dbReference type="InterPro" id="IPR039425">
    <property type="entry name" value="RNA_pol_sigma-70-like"/>
</dbReference>
<keyword evidence="2" id="KW-0805">Transcription regulation</keyword>
<dbReference type="Gene3D" id="1.10.1740.10">
    <property type="match status" value="1"/>
</dbReference>
<dbReference type="PANTHER" id="PTHR43133">
    <property type="entry name" value="RNA POLYMERASE ECF-TYPE SIGMA FACTO"/>
    <property type="match status" value="1"/>
</dbReference>
<dbReference type="PANTHER" id="PTHR43133:SF46">
    <property type="entry name" value="RNA POLYMERASE SIGMA-70 FACTOR ECF SUBFAMILY"/>
    <property type="match status" value="1"/>
</dbReference>
<dbReference type="InterPro" id="IPR014284">
    <property type="entry name" value="RNA_pol_sigma-70_dom"/>
</dbReference>
<keyword evidence="9" id="KW-1185">Reference proteome</keyword>
<keyword evidence="3" id="KW-0731">Sigma factor</keyword>
<accession>A0ABQ3XGX9</accession>
<dbReference type="EMBL" id="BOMG01000076">
    <property type="protein sequence ID" value="GID57757.1"/>
    <property type="molecule type" value="Genomic_DNA"/>
</dbReference>
<evidence type="ECO:0000256" key="1">
    <source>
        <dbReference type="ARBA" id="ARBA00010641"/>
    </source>
</evidence>
<keyword evidence="4" id="KW-0804">Transcription</keyword>
<dbReference type="CDD" id="cd06171">
    <property type="entry name" value="Sigma70_r4"/>
    <property type="match status" value="1"/>
</dbReference>
<evidence type="ECO:0000313" key="8">
    <source>
        <dbReference type="EMBL" id="GID57757.1"/>
    </source>
</evidence>
<dbReference type="InterPro" id="IPR013249">
    <property type="entry name" value="RNA_pol_sigma70_r4_t2"/>
</dbReference>
<evidence type="ECO:0000259" key="7">
    <source>
        <dbReference type="Pfam" id="PF08281"/>
    </source>
</evidence>
<evidence type="ECO:0000256" key="5">
    <source>
        <dbReference type="SAM" id="MobiDB-lite"/>
    </source>
</evidence>
<dbReference type="GO" id="GO:0000428">
    <property type="term" value="C:DNA-directed RNA polymerase complex"/>
    <property type="evidence" value="ECO:0007669"/>
    <property type="project" value="UniProtKB-KW"/>
</dbReference>
<sequence length="196" mass="22171">MTGHGPVVSSGDEHEQRFRRVYADNFEALLAYALRRVDQPDDASDVVAETFLVAWRRSRELPPEEEIRLWLYGVARRVLANHHRGGTRRQRLGERLRQRLSAVVSRDPGGEVPQRLAVRAALARLDETDRELMMLTIWEGLQPREVAEVLRMTPGAVRTRLSRARAKLRELVGDDPGSPGHELDVLTGTTAPKEGR</sequence>
<dbReference type="InterPro" id="IPR007627">
    <property type="entry name" value="RNA_pol_sigma70_r2"/>
</dbReference>
<evidence type="ECO:0000313" key="9">
    <source>
        <dbReference type="Proteomes" id="UP000612282"/>
    </source>
</evidence>
<dbReference type="SUPFAM" id="SSF88946">
    <property type="entry name" value="Sigma2 domain of RNA polymerase sigma factors"/>
    <property type="match status" value="1"/>
</dbReference>
<keyword evidence="8" id="KW-0240">DNA-directed RNA polymerase</keyword>
<evidence type="ECO:0000259" key="6">
    <source>
        <dbReference type="Pfam" id="PF04542"/>
    </source>
</evidence>
<evidence type="ECO:0000256" key="4">
    <source>
        <dbReference type="ARBA" id="ARBA00023163"/>
    </source>
</evidence>
<dbReference type="Pfam" id="PF08281">
    <property type="entry name" value="Sigma70_r4_2"/>
    <property type="match status" value="1"/>
</dbReference>
<evidence type="ECO:0000256" key="2">
    <source>
        <dbReference type="ARBA" id="ARBA00023015"/>
    </source>
</evidence>
<organism evidence="8 9">
    <name type="scientific">Actinoplanes couchii</name>
    <dbReference type="NCBI Taxonomy" id="403638"/>
    <lineage>
        <taxon>Bacteria</taxon>
        <taxon>Bacillati</taxon>
        <taxon>Actinomycetota</taxon>
        <taxon>Actinomycetes</taxon>
        <taxon>Micromonosporales</taxon>
        <taxon>Micromonosporaceae</taxon>
        <taxon>Actinoplanes</taxon>
    </lineage>
</organism>
<dbReference type="Proteomes" id="UP000612282">
    <property type="component" value="Unassembled WGS sequence"/>
</dbReference>
<feature type="region of interest" description="Disordered" evidence="5">
    <location>
        <begin position="171"/>
        <end position="196"/>
    </location>
</feature>
<dbReference type="Pfam" id="PF04542">
    <property type="entry name" value="Sigma70_r2"/>
    <property type="match status" value="1"/>
</dbReference>